<evidence type="ECO:0000313" key="4">
    <source>
        <dbReference type="EMBL" id="ORY83649.1"/>
    </source>
</evidence>
<feature type="region of interest" description="Disordered" evidence="2">
    <location>
        <begin position="1"/>
        <end position="137"/>
    </location>
</feature>
<evidence type="ECO:0000256" key="2">
    <source>
        <dbReference type="SAM" id="MobiDB-lite"/>
    </source>
</evidence>
<keyword evidence="1" id="KW-0862">Zinc</keyword>
<dbReference type="PROSITE" id="PS50089">
    <property type="entry name" value="ZF_RING_2"/>
    <property type="match status" value="1"/>
</dbReference>
<dbReference type="EMBL" id="MCFI01000007">
    <property type="protein sequence ID" value="ORY83649.1"/>
    <property type="molecule type" value="Genomic_DNA"/>
</dbReference>
<name>A0A1Y2FI81_PROLT</name>
<dbReference type="SUPFAM" id="SSF57850">
    <property type="entry name" value="RING/U-box"/>
    <property type="match status" value="1"/>
</dbReference>
<feature type="region of interest" description="Disordered" evidence="2">
    <location>
        <begin position="713"/>
        <end position="773"/>
    </location>
</feature>
<feature type="domain" description="RING-type" evidence="3">
    <location>
        <begin position="851"/>
        <end position="894"/>
    </location>
</feature>
<evidence type="ECO:0000313" key="5">
    <source>
        <dbReference type="Proteomes" id="UP000193685"/>
    </source>
</evidence>
<dbReference type="AlphaFoldDB" id="A0A1Y2FI81"/>
<feature type="region of interest" description="Disordered" evidence="2">
    <location>
        <begin position="269"/>
        <end position="314"/>
    </location>
</feature>
<feature type="compositionally biased region" description="Polar residues" evidence="2">
    <location>
        <begin position="1"/>
        <end position="12"/>
    </location>
</feature>
<reference evidence="4 5" key="1">
    <citation type="submission" date="2016-07" db="EMBL/GenBank/DDBJ databases">
        <title>Pervasive Adenine N6-methylation of Active Genes in Fungi.</title>
        <authorList>
            <consortium name="DOE Joint Genome Institute"/>
            <person name="Mondo S.J."/>
            <person name="Dannebaum R.O."/>
            <person name="Kuo R.C."/>
            <person name="Labutti K."/>
            <person name="Haridas S."/>
            <person name="Kuo A."/>
            <person name="Salamov A."/>
            <person name="Ahrendt S.R."/>
            <person name="Lipzen A."/>
            <person name="Sullivan W."/>
            <person name="Andreopoulos W.B."/>
            <person name="Clum A."/>
            <person name="Lindquist E."/>
            <person name="Daum C."/>
            <person name="Ramamoorthy G.K."/>
            <person name="Gryganskyi A."/>
            <person name="Culley D."/>
            <person name="Magnuson J.K."/>
            <person name="James T.Y."/>
            <person name="O'Malley M.A."/>
            <person name="Stajich J.E."/>
            <person name="Spatafora J.W."/>
            <person name="Visel A."/>
            <person name="Grigoriev I.V."/>
        </authorList>
    </citation>
    <scope>NUCLEOTIDE SEQUENCE [LARGE SCALE GENOMIC DNA]</scope>
    <source>
        <strain evidence="4 5">12-1054</strain>
    </source>
</reference>
<accession>A0A1Y2FI81</accession>
<feature type="compositionally biased region" description="Polar residues" evidence="2">
    <location>
        <begin position="685"/>
        <end position="694"/>
    </location>
</feature>
<dbReference type="InterPro" id="IPR013083">
    <property type="entry name" value="Znf_RING/FYVE/PHD"/>
</dbReference>
<evidence type="ECO:0000256" key="1">
    <source>
        <dbReference type="PROSITE-ProRule" id="PRU00175"/>
    </source>
</evidence>
<dbReference type="GO" id="GO:0008270">
    <property type="term" value="F:zinc ion binding"/>
    <property type="evidence" value="ECO:0007669"/>
    <property type="project" value="UniProtKB-KW"/>
</dbReference>
<dbReference type="OMA" id="RESATHC"/>
<feature type="region of interest" description="Disordered" evidence="2">
    <location>
        <begin position="327"/>
        <end position="428"/>
    </location>
</feature>
<dbReference type="InterPro" id="IPR001841">
    <property type="entry name" value="Znf_RING"/>
</dbReference>
<feature type="region of interest" description="Disordered" evidence="2">
    <location>
        <begin position="469"/>
        <end position="502"/>
    </location>
</feature>
<dbReference type="Gene3D" id="3.30.40.10">
    <property type="entry name" value="Zinc/RING finger domain, C3HC4 (zinc finger)"/>
    <property type="match status" value="1"/>
</dbReference>
<feature type="compositionally biased region" description="Polar residues" evidence="2">
    <location>
        <begin position="72"/>
        <end position="81"/>
    </location>
</feature>
<feature type="compositionally biased region" description="Polar residues" evidence="2">
    <location>
        <begin position="37"/>
        <end position="48"/>
    </location>
</feature>
<feature type="compositionally biased region" description="Polar residues" evidence="2">
    <location>
        <begin position="473"/>
        <end position="500"/>
    </location>
</feature>
<dbReference type="OrthoDB" id="8062037at2759"/>
<keyword evidence="5" id="KW-1185">Reference proteome</keyword>
<feature type="compositionally biased region" description="Polar residues" evidence="2">
    <location>
        <begin position="103"/>
        <end position="128"/>
    </location>
</feature>
<sequence length="938" mass="99707">MGNTASSSAGEPSQSRRRRSSRLSELSGRHNADLVMTGSTSAQASIAQGTPPKDTMELDAACGSTAIESFERTTASRGSAQRKTDSRVNRLRNRLSSFANPFKSGSKSRASTSHAHPSGGESVTSQAHSPPRETRDDMAIPIGDLHMRQPVPDLSHYIGADGLQRDTPLTDFNDETYDTAMTSASAIIPLADEESNEPTEHTEESQPVLVHHTPELSRIPSESSSIYSDRRTRPTEAHAIALANARNASSENSESAGLWNRYGTSNLSGHLGPATRSRSNLDAAQRQPQSDSRPLRRATSQSHLNAEQQQSGDSADNLSALLQDRAQSDTALPNTGTPRYYVRSSSSSRPPSPMPSNLPESPRSMSRLRARLNGRHGSADSTGRPSTQRSHSSPNTSQRPAASRAPHSAGEARRLNGSGQSPGEVVSALPGEDQAGMLSRLLSVAAAATAASLVGRDQTGALRRGRDLAAQHTPATPSTLQETTTADQPAVTDTESSSQGDLVDGSFDGFLAALQSGQLAQALRNGGNILGGGEPEEGSQQPLNFFRMFRFNSAVSIHGAPAATEGEGRMVPIIIVGIRSVPPREDGSPGDPQVPPFLETLGQMQPPAYRPPTTRSHTQESQAGLVSGTASQGVTTSEEITERAEGEEDVTMTEDVVASEVEQEQGQAADEPEVTSEAPIRSRQEATTTNTTPQQEERTGLLDSVLDRLRSFGGDNAAASQPDPASEIASRASRVSANLQRRRRRSQWRPFSSGEPTPSEVRPEQSTAAENNGAAQTRSWIIYVLGGTYPENHPLLTTPSLFTDSPTYEDMMLLGNLIGPAKPETAAEEDIERAGPTHDLDEMSAELENRCLICLSDFEAGETCRSLSKCSHVFHRECIDTWLTTGRNSCPLCRSATEAKNAPMAGMPVPSEAAAPVAPGPVTEGVPAVAAAVNVEAA</sequence>
<feature type="compositionally biased region" description="Polar residues" evidence="2">
    <location>
        <begin position="379"/>
        <end position="400"/>
    </location>
</feature>
<dbReference type="PANTHER" id="PTHR45676:SF41">
    <property type="entry name" value="RING-H2 FINGER PROTEIN ATL66"/>
    <property type="match status" value="1"/>
</dbReference>
<dbReference type="PANTHER" id="PTHR45676">
    <property type="entry name" value="RING-H2 FINGER PROTEIN ATL51-RELATED"/>
    <property type="match status" value="1"/>
</dbReference>
<keyword evidence="1" id="KW-0479">Metal-binding</keyword>
<dbReference type="Pfam" id="PF13639">
    <property type="entry name" value="zf-RING_2"/>
    <property type="match status" value="1"/>
</dbReference>
<feature type="compositionally biased region" description="Polar residues" evidence="2">
    <location>
        <begin position="613"/>
        <end position="638"/>
    </location>
</feature>
<feature type="compositionally biased region" description="Polar residues" evidence="2">
    <location>
        <begin position="328"/>
        <end position="337"/>
    </location>
</feature>
<gene>
    <name evidence="4" type="ORF">BCR37DRAFT_378614</name>
</gene>
<dbReference type="GO" id="GO:0016567">
    <property type="term" value="P:protein ubiquitination"/>
    <property type="evidence" value="ECO:0007669"/>
    <property type="project" value="TreeGrafter"/>
</dbReference>
<protein>
    <recommendedName>
        <fullName evidence="3">RING-type domain-containing protein</fullName>
    </recommendedName>
</protein>
<feature type="compositionally biased region" description="Polar residues" evidence="2">
    <location>
        <begin position="764"/>
        <end position="773"/>
    </location>
</feature>
<dbReference type="STRING" id="56484.A0A1Y2FI81"/>
<feature type="region of interest" description="Disordered" evidence="2">
    <location>
        <begin position="605"/>
        <end position="700"/>
    </location>
</feature>
<feature type="compositionally biased region" description="Low complexity" evidence="2">
    <location>
        <begin position="217"/>
        <end position="227"/>
    </location>
</feature>
<evidence type="ECO:0000259" key="3">
    <source>
        <dbReference type="PROSITE" id="PS50089"/>
    </source>
</evidence>
<keyword evidence="1" id="KW-0863">Zinc-finger</keyword>
<dbReference type="GeneID" id="63785678"/>
<dbReference type="SMART" id="SM00184">
    <property type="entry name" value="RING"/>
    <property type="match status" value="1"/>
</dbReference>
<dbReference type="RefSeq" id="XP_040725944.1">
    <property type="nucleotide sequence ID" value="XM_040869079.1"/>
</dbReference>
<comment type="caution">
    <text evidence="4">The sequence shown here is derived from an EMBL/GenBank/DDBJ whole genome shotgun (WGS) entry which is preliminary data.</text>
</comment>
<feature type="region of interest" description="Disordered" evidence="2">
    <location>
        <begin position="193"/>
        <end position="233"/>
    </location>
</feature>
<feature type="compositionally biased region" description="Polar residues" evidence="2">
    <location>
        <begin position="276"/>
        <end position="314"/>
    </location>
</feature>
<dbReference type="CDD" id="cd16461">
    <property type="entry name" value="RING-H2_EL5-like"/>
    <property type="match status" value="1"/>
</dbReference>
<organism evidence="4 5">
    <name type="scientific">Protomyces lactucae-debilis</name>
    <dbReference type="NCBI Taxonomy" id="2754530"/>
    <lineage>
        <taxon>Eukaryota</taxon>
        <taxon>Fungi</taxon>
        <taxon>Dikarya</taxon>
        <taxon>Ascomycota</taxon>
        <taxon>Taphrinomycotina</taxon>
        <taxon>Taphrinomycetes</taxon>
        <taxon>Taphrinales</taxon>
        <taxon>Protomycetaceae</taxon>
        <taxon>Protomyces</taxon>
    </lineage>
</organism>
<dbReference type="Proteomes" id="UP000193685">
    <property type="component" value="Unassembled WGS sequence"/>
</dbReference>
<proteinExistence type="predicted"/>